<evidence type="ECO:0000256" key="3">
    <source>
        <dbReference type="ARBA" id="ARBA00023125"/>
    </source>
</evidence>
<dbReference type="CDD" id="cd05466">
    <property type="entry name" value="PBP2_LTTR_substrate"/>
    <property type="match status" value="1"/>
</dbReference>
<dbReference type="Gene3D" id="1.10.10.10">
    <property type="entry name" value="Winged helix-like DNA-binding domain superfamily/Winged helix DNA-binding domain"/>
    <property type="match status" value="1"/>
</dbReference>
<dbReference type="GO" id="GO:0003677">
    <property type="term" value="F:DNA binding"/>
    <property type="evidence" value="ECO:0007669"/>
    <property type="project" value="UniProtKB-KW"/>
</dbReference>
<accession>F8FKA8</accession>
<dbReference type="InterPro" id="IPR000847">
    <property type="entry name" value="LysR_HTH_N"/>
</dbReference>
<organism evidence="6 7">
    <name type="scientific">Paenibacillus mucilaginosus (strain KNP414)</name>
    <dbReference type="NCBI Taxonomy" id="1036673"/>
    <lineage>
        <taxon>Bacteria</taxon>
        <taxon>Bacillati</taxon>
        <taxon>Bacillota</taxon>
        <taxon>Bacilli</taxon>
        <taxon>Bacillales</taxon>
        <taxon>Paenibacillaceae</taxon>
        <taxon>Paenibacillus</taxon>
    </lineage>
</organism>
<dbReference type="PATRIC" id="fig|1036673.3.peg.5827"/>
<evidence type="ECO:0000256" key="4">
    <source>
        <dbReference type="ARBA" id="ARBA00023163"/>
    </source>
</evidence>
<evidence type="ECO:0000313" key="7">
    <source>
        <dbReference type="Proteomes" id="UP000006620"/>
    </source>
</evidence>
<dbReference type="Proteomes" id="UP000006620">
    <property type="component" value="Chromosome"/>
</dbReference>
<name>F8FKA8_PAEMK</name>
<keyword evidence="3" id="KW-0238">DNA-binding</keyword>
<evidence type="ECO:0000256" key="1">
    <source>
        <dbReference type="ARBA" id="ARBA00009437"/>
    </source>
</evidence>
<dbReference type="PROSITE" id="PS50931">
    <property type="entry name" value="HTH_LYSR"/>
    <property type="match status" value="1"/>
</dbReference>
<dbReference type="InterPro" id="IPR005119">
    <property type="entry name" value="LysR_subst-bd"/>
</dbReference>
<dbReference type="HOGENOM" id="CLU_039613_6_1_9"/>
<dbReference type="RefSeq" id="WP_013919933.1">
    <property type="nucleotide sequence ID" value="NC_015690.1"/>
</dbReference>
<dbReference type="AlphaFoldDB" id="F8FKA8"/>
<dbReference type="Pfam" id="PF03466">
    <property type="entry name" value="LysR_substrate"/>
    <property type="match status" value="1"/>
</dbReference>
<dbReference type="FunFam" id="1.10.10.10:FF:000001">
    <property type="entry name" value="LysR family transcriptional regulator"/>
    <property type="match status" value="1"/>
</dbReference>
<keyword evidence="4" id="KW-0804">Transcription</keyword>
<dbReference type="PRINTS" id="PR00039">
    <property type="entry name" value="HTHLYSR"/>
</dbReference>
<keyword evidence="2" id="KW-0805">Transcription regulation</keyword>
<gene>
    <name evidence="6" type="ordered locus">KNP414_06267</name>
</gene>
<dbReference type="SUPFAM" id="SSF53850">
    <property type="entry name" value="Periplasmic binding protein-like II"/>
    <property type="match status" value="1"/>
</dbReference>
<dbReference type="PANTHER" id="PTHR30419">
    <property type="entry name" value="HTH-TYPE TRANSCRIPTIONAL REGULATOR YBHD"/>
    <property type="match status" value="1"/>
</dbReference>
<dbReference type="InterPro" id="IPR036390">
    <property type="entry name" value="WH_DNA-bd_sf"/>
</dbReference>
<feature type="domain" description="HTH lysR-type" evidence="5">
    <location>
        <begin position="1"/>
        <end position="57"/>
    </location>
</feature>
<dbReference type="Gene3D" id="3.40.190.10">
    <property type="entry name" value="Periplasmic binding protein-like II"/>
    <property type="match status" value="2"/>
</dbReference>
<dbReference type="InterPro" id="IPR036388">
    <property type="entry name" value="WH-like_DNA-bd_sf"/>
</dbReference>
<dbReference type="SUPFAM" id="SSF46785">
    <property type="entry name" value="Winged helix' DNA-binding domain"/>
    <property type="match status" value="1"/>
</dbReference>
<dbReference type="InterPro" id="IPR050950">
    <property type="entry name" value="HTH-type_LysR_regulators"/>
</dbReference>
<evidence type="ECO:0000256" key="2">
    <source>
        <dbReference type="ARBA" id="ARBA00023015"/>
    </source>
</evidence>
<dbReference type="PANTHER" id="PTHR30419:SF25">
    <property type="entry name" value="HTH-TYPE TRANSCRIPTIONAL REGULATOR YTLI"/>
    <property type="match status" value="1"/>
</dbReference>
<evidence type="ECO:0000259" key="5">
    <source>
        <dbReference type="PROSITE" id="PS50931"/>
    </source>
</evidence>
<comment type="similarity">
    <text evidence="1">Belongs to the LysR transcriptional regulatory family.</text>
</comment>
<reference evidence="7" key="1">
    <citation type="submission" date="2011-06" db="EMBL/GenBank/DDBJ databases">
        <title>Complete genome sequence of Paenibacillus mucilaginosus KNP414.</title>
        <authorList>
            <person name="Wang J."/>
            <person name="Hu S."/>
            <person name="Hu X."/>
            <person name="Zhang B."/>
            <person name="Dong D."/>
            <person name="Zhang S."/>
            <person name="Zhao K."/>
            <person name="Wu D."/>
        </authorList>
    </citation>
    <scope>NUCLEOTIDE SEQUENCE [LARGE SCALE GENOMIC DNA]</scope>
    <source>
        <strain evidence="7">KNP414</strain>
    </source>
</reference>
<dbReference type="KEGG" id="pms:KNP414_06267"/>
<evidence type="ECO:0000313" key="6">
    <source>
        <dbReference type="EMBL" id="AEI44789.1"/>
    </source>
</evidence>
<dbReference type="EMBL" id="CP002869">
    <property type="protein sequence ID" value="AEI44789.1"/>
    <property type="molecule type" value="Genomic_DNA"/>
</dbReference>
<dbReference type="Pfam" id="PF00126">
    <property type="entry name" value="HTH_1"/>
    <property type="match status" value="1"/>
</dbReference>
<dbReference type="GO" id="GO:0005829">
    <property type="term" value="C:cytosol"/>
    <property type="evidence" value="ECO:0007669"/>
    <property type="project" value="TreeGrafter"/>
</dbReference>
<sequence>MDLKSLKTFHRIVALGSFHRAAEELNYAQSTVTMQMQKLEAELGITLIERGKTFQLTEAGRLFHEQSAGIMKEIDRLQGRMSDWMLGETGELRLGAVEPIASFVLPRLLQAFLTAYPKIGIAVDIGSTPLLGERLLRGELDLAVCSRPVIGEGLYFEPLFSEELVFLLPEGHPLSALERIPFRELRDHRILLTAKNCPYRHKVEMLLGEACGSPLNSMEISSMAAMKHYVACGLGIALVPRSLLTPLPPGTLVREVQDDRVSVTFGLLCRAADMPLKLALGRLNEFLKAKLLQDQDSLSPAAR</sequence>
<dbReference type="GO" id="GO:0003700">
    <property type="term" value="F:DNA-binding transcription factor activity"/>
    <property type="evidence" value="ECO:0007669"/>
    <property type="project" value="InterPro"/>
</dbReference>
<protein>
    <submittedName>
        <fullName evidence="6">Transcription regulatory protein YtlI</fullName>
    </submittedName>
</protein>
<reference evidence="6 7" key="2">
    <citation type="journal article" date="2013" name="Genome Announc.">
        <title>Genome Sequence of Growth-Improving Paenibacillus mucilaginosus Strain KNP414.</title>
        <authorList>
            <person name="Lu J.J."/>
            <person name="Wang J.F."/>
            <person name="Hu X.F."/>
        </authorList>
    </citation>
    <scope>NUCLEOTIDE SEQUENCE [LARGE SCALE GENOMIC DNA]</scope>
    <source>
        <strain evidence="6 7">KNP414</strain>
    </source>
</reference>
<proteinExistence type="inferred from homology"/>